<comment type="caution">
    <text evidence="1">The sequence shown here is derived from an EMBL/GenBank/DDBJ whole genome shotgun (WGS) entry which is preliminary data.</text>
</comment>
<reference evidence="1 2" key="1">
    <citation type="submission" date="2018-04" db="EMBL/GenBank/DDBJ databases">
        <title>Thalassorhabdus spongiae gen. nov., sp. nov., isolated from a marine sponge in South-West Iceland.</title>
        <authorList>
            <person name="Knobloch S."/>
            <person name="Daussin A."/>
            <person name="Johannsson R."/>
            <person name="Marteinsson V.T."/>
        </authorList>
    </citation>
    <scope>NUCLEOTIDE SEQUENCE [LARGE SCALE GENOMIC DNA]</scope>
    <source>
        <strain evidence="1 2">Hp12</strain>
    </source>
</reference>
<accession>A0A2V1GYT7</accession>
<dbReference type="AlphaFoldDB" id="A0A2V1GYT7"/>
<evidence type="ECO:0000313" key="1">
    <source>
        <dbReference type="EMBL" id="PVZ68155.1"/>
    </source>
</evidence>
<proteinExistence type="predicted"/>
<dbReference type="EMBL" id="QDDL01000005">
    <property type="protein sequence ID" value="PVZ68155.1"/>
    <property type="molecule type" value="Genomic_DNA"/>
</dbReference>
<dbReference type="Proteomes" id="UP000244906">
    <property type="component" value="Unassembled WGS sequence"/>
</dbReference>
<evidence type="ECO:0000313" key="2">
    <source>
        <dbReference type="Proteomes" id="UP000244906"/>
    </source>
</evidence>
<sequence>MIMVFVCMDLDETLFSSENNIRQFRILNLISSDQYYHLDHVALSINGENIISRQRKEIAAIKVKFFYPKKHLNFLSKASQATGSGFCLFFITNGLYSKKSFNEMIKLACSIHKIAPPSELFNVYNRIDLFGRSSHELDPHRIAQAKLQSMIKEFSIQYGIYKNSHEEHSFFFVDDRDATRKLIADSLDAITIDPKDRNYCESIEMLTGLAEDAISKKVFLHAKSIQSDNLI</sequence>
<protein>
    <submittedName>
        <fullName evidence="1">Uncharacterized protein</fullName>
    </submittedName>
</protein>
<gene>
    <name evidence="1" type="ORF">DC094_12695</name>
</gene>
<name>A0A2V1GYT7_9GAMM</name>
<keyword evidence="2" id="KW-1185">Reference proteome</keyword>
<organism evidence="1 2">
    <name type="scientific">Pelagibaculum spongiae</name>
    <dbReference type="NCBI Taxonomy" id="2080658"/>
    <lineage>
        <taxon>Bacteria</taxon>
        <taxon>Pseudomonadati</taxon>
        <taxon>Pseudomonadota</taxon>
        <taxon>Gammaproteobacteria</taxon>
        <taxon>Oceanospirillales</taxon>
        <taxon>Pelagibaculum</taxon>
    </lineage>
</organism>